<dbReference type="Gene3D" id="3.40.30.10">
    <property type="entry name" value="Glutaredoxin"/>
    <property type="match status" value="1"/>
</dbReference>
<evidence type="ECO:0000313" key="1">
    <source>
        <dbReference type="EMBL" id="MFC4870665.1"/>
    </source>
</evidence>
<name>A0ABV9SX59_9BACT</name>
<sequence length="59" mass="6596">MNSTCAQGTGEYFIKANGVLIWSREGMECFPEITKLQLVRHGIAPDKLLGHSIGKKKEY</sequence>
<dbReference type="Proteomes" id="UP001595818">
    <property type="component" value="Unassembled WGS sequence"/>
</dbReference>
<protein>
    <submittedName>
        <fullName evidence="1">Uncharacterized protein</fullName>
    </submittedName>
</protein>
<keyword evidence="2" id="KW-1185">Reference proteome</keyword>
<reference evidence="2" key="1">
    <citation type="journal article" date="2019" name="Int. J. Syst. Evol. Microbiol.">
        <title>The Global Catalogue of Microorganisms (GCM) 10K type strain sequencing project: providing services to taxonomists for standard genome sequencing and annotation.</title>
        <authorList>
            <consortium name="The Broad Institute Genomics Platform"/>
            <consortium name="The Broad Institute Genome Sequencing Center for Infectious Disease"/>
            <person name="Wu L."/>
            <person name="Ma J."/>
        </authorList>
    </citation>
    <scope>NUCLEOTIDE SEQUENCE [LARGE SCALE GENOMIC DNA]</scope>
    <source>
        <strain evidence="2">CGMCC 4.7466</strain>
    </source>
</reference>
<proteinExistence type="predicted"/>
<dbReference type="RefSeq" id="WP_377061421.1">
    <property type="nucleotide sequence ID" value="NZ_JBHSJJ010000002.1"/>
</dbReference>
<evidence type="ECO:0000313" key="2">
    <source>
        <dbReference type="Proteomes" id="UP001595818"/>
    </source>
</evidence>
<gene>
    <name evidence="1" type="ORF">ACFPFU_03135</name>
</gene>
<comment type="caution">
    <text evidence="1">The sequence shown here is derived from an EMBL/GenBank/DDBJ whole genome shotgun (WGS) entry which is preliminary data.</text>
</comment>
<dbReference type="EMBL" id="JBHSJJ010000002">
    <property type="protein sequence ID" value="MFC4870665.1"/>
    <property type="molecule type" value="Genomic_DNA"/>
</dbReference>
<organism evidence="1 2">
    <name type="scientific">Negadavirga shengliensis</name>
    <dbReference type="NCBI Taxonomy" id="1389218"/>
    <lineage>
        <taxon>Bacteria</taxon>
        <taxon>Pseudomonadati</taxon>
        <taxon>Bacteroidota</taxon>
        <taxon>Cytophagia</taxon>
        <taxon>Cytophagales</taxon>
        <taxon>Cyclobacteriaceae</taxon>
        <taxon>Negadavirga</taxon>
    </lineage>
</organism>
<accession>A0ABV9SX59</accession>